<name>A0A9P7CVN4_9AGAM</name>
<evidence type="ECO:0000313" key="4">
    <source>
        <dbReference type="Proteomes" id="UP000714275"/>
    </source>
</evidence>
<keyword evidence="4" id="KW-1185">Reference proteome</keyword>
<gene>
    <name evidence="3" type="ORF">EV702DRAFT_1205671</name>
</gene>
<protein>
    <recommendedName>
        <fullName evidence="2">Fungal-type protein kinase domain-containing protein</fullName>
    </recommendedName>
</protein>
<organism evidence="3 4">
    <name type="scientific">Suillus placidus</name>
    <dbReference type="NCBI Taxonomy" id="48579"/>
    <lineage>
        <taxon>Eukaryota</taxon>
        <taxon>Fungi</taxon>
        <taxon>Dikarya</taxon>
        <taxon>Basidiomycota</taxon>
        <taxon>Agaricomycotina</taxon>
        <taxon>Agaricomycetes</taxon>
        <taxon>Agaricomycetidae</taxon>
        <taxon>Boletales</taxon>
        <taxon>Suillineae</taxon>
        <taxon>Suillaceae</taxon>
        <taxon>Suillus</taxon>
    </lineage>
</organism>
<feature type="region of interest" description="Disordered" evidence="1">
    <location>
        <begin position="44"/>
        <end position="87"/>
    </location>
</feature>
<dbReference type="OrthoDB" id="5584477at2759"/>
<reference evidence="3" key="1">
    <citation type="journal article" date="2020" name="New Phytol.">
        <title>Comparative genomics reveals dynamic genome evolution in host specialist ectomycorrhizal fungi.</title>
        <authorList>
            <person name="Lofgren L.A."/>
            <person name="Nguyen N.H."/>
            <person name="Vilgalys R."/>
            <person name="Ruytinx J."/>
            <person name="Liao H.L."/>
            <person name="Branco S."/>
            <person name="Kuo A."/>
            <person name="LaButti K."/>
            <person name="Lipzen A."/>
            <person name="Andreopoulos W."/>
            <person name="Pangilinan J."/>
            <person name="Riley R."/>
            <person name="Hundley H."/>
            <person name="Na H."/>
            <person name="Barry K."/>
            <person name="Grigoriev I.V."/>
            <person name="Stajich J.E."/>
            <person name="Kennedy P.G."/>
        </authorList>
    </citation>
    <scope>NUCLEOTIDE SEQUENCE</scope>
    <source>
        <strain evidence="3">DOB743</strain>
    </source>
</reference>
<accession>A0A9P7CVN4</accession>
<feature type="domain" description="Fungal-type protein kinase" evidence="2">
    <location>
        <begin position="148"/>
        <end position="260"/>
    </location>
</feature>
<feature type="compositionally biased region" description="Acidic residues" evidence="1">
    <location>
        <begin position="59"/>
        <end position="80"/>
    </location>
</feature>
<dbReference type="Proteomes" id="UP000714275">
    <property type="component" value="Unassembled WGS sequence"/>
</dbReference>
<dbReference type="AlphaFoldDB" id="A0A9P7CVN4"/>
<proteinExistence type="predicted"/>
<dbReference type="EMBL" id="JABBWD010000166">
    <property type="protein sequence ID" value="KAG1763356.1"/>
    <property type="molecule type" value="Genomic_DNA"/>
</dbReference>
<evidence type="ECO:0000259" key="2">
    <source>
        <dbReference type="Pfam" id="PF17667"/>
    </source>
</evidence>
<dbReference type="InterPro" id="IPR040976">
    <property type="entry name" value="Pkinase_fungal"/>
</dbReference>
<comment type="caution">
    <text evidence="3">The sequence shown here is derived from an EMBL/GenBank/DDBJ whole genome shotgun (WGS) entry which is preliminary data.</text>
</comment>
<dbReference type="Pfam" id="PF17667">
    <property type="entry name" value="Pkinase_fungal"/>
    <property type="match status" value="1"/>
</dbReference>
<evidence type="ECO:0000313" key="3">
    <source>
        <dbReference type="EMBL" id="KAG1763356.1"/>
    </source>
</evidence>
<sequence>MPCTCAQPRSVDYGMKLSSLMSAPKINDVPTMDVLTERELNGLIVQEPDPVDNGHLSHEEDEEDDDKEHEDGAVDTDEDSGLGKNLPDLEGTMPLAGLMPLSTNDLDEMNFAGFFNTVAVALLASGANSMHSVKDKEMKRKPDLALLDDMEARWDITKVVCELTSQRYHTTSTLVKTINSKAYLLLRCQPRRHFIFLLSVCNGYQDLCVHLYDHSGGFITPYINIDRNPNIFLHTFVCIIFSGLECIGYDTTISIFTKMLQPCQLKQSSIFTHPTTATTNYATKHHASEQIKSAPIRSVLMESIEGPEPSVLPEEDSLPKSSM</sequence>
<evidence type="ECO:0000256" key="1">
    <source>
        <dbReference type="SAM" id="MobiDB-lite"/>
    </source>
</evidence>